<evidence type="ECO:0000313" key="5">
    <source>
        <dbReference type="EMBL" id="RTQ65886.1"/>
    </source>
</evidence>
<accession>A0A0D5YM94</accession>
<evidence type="ECO:0000256" key="1">
    <source>
        <dbReference type="SAM" id="SignalP"/>
    </source>
</evidence>
<dbReference type="Proteomes" id="UP000268239">
    <property type="component" value="Unassembled WGS sequence"/>
</dbReference>
<organism evidence="3 6">
    <name type="scientific">Acinetobacter baumannii</name>
    <dbReference type="NCBI Taxonomy" id="470"/>
    <lineage>
        <taxon>Bacteria</taxon>
        <taxon>Pseudomonadati</taxon>
        <taxon>Pseudomonadota</taxon>
        <taxon>Gammaproteobacteria</taxon>
        <taxon>Moraxellales</taxon>
        <taxon>Moraxellaceae</taxon>
        <taxon>Acinetobacter</taxon>
        <taxon>Acinetobacter calcoaceticus/baumannii complex</taxon>
    </lineage>
</organism>
<dbReference type="EMBL" id="CP008706">
    <property type="protein sequence ID" value="AKA32946.1"/>
    <property type="molecule type" value="Genomic_DNA"/>
</dbReference>
<reference evidence="6" key="2">
    <citation type="submission" date="2015-03" db="EMBL/GenBank/DDBJ databases">
        <authorList>
            <person name="Gallagher L.A."/>
            <person name="Hayden H.S."/>
            <person name="Weiss E.J."/>
            <person name="Hager K.R."/>
            <person name="Ramage E."/>
            <person name="Radey M.R."/>
            <person name="Bydalek R."/>
            <person name="Manoil C."/>
            <person name="Miller S.I."/>
            <person name="Brittnacher M.J."/>
        </authorList>
    </citation>
    <scope>NUCLEOTIDE SEQUENCE [LARGE SCALE GENOMIC DNA]</scope>
    <source>
        <strain evidence="6">AB5075-UW</strain>
    </source>
</reference>
<evidence type="ECO:0000313" key="6">
    <source>
        <dbReference type="Proteomes" id="UP000032746"/>
    </source>
</evidence>
<sequence>MKMFTKLALVSSLAISANAMAMQSMDDAALSAATGQDGINIGIALGTSGISIDKLYLHDNDGLATTTGITGATGTAGALAISDVTLKQTGTGNLLDLAIDTNGASSTNGAFLNVAATVGAVDIHVGSIGVGTSGTVNETTALRGITETAPTEIISGLDLSLGQITANVQLGSTPQGAMIKVDSALKGGLTISNLGINDAAGGGSILLDKVMVRGAGNATGDLDVKADISVTGNGLQVKSTSAQDMNVYVGGVHLGTNTKASDGTWGTGAVKAASIGDLEIQGLNVANTTITISGH</sequence>
<dbReference type="PATRIC" id="fig|470.1314.peg.3032"/>
<dbReference type="Pfam" id="PF19657">
    <property type="entry name" value="DUF6160"/>
    <property type="match status" value="1"/>
</dbReference>
<evidence type="ECO:0000313" key="8">
    <source>
        <dbReference type="Proteomes" id="UP000461234"/>
    </source>
</evidence>
<dbReference type="OMA" id="MNVYVQG"/>
<evidence type="ECO:0000313" key="3">
    <source>
        <dbReference type="EMBL" id="AKA32946.1"/>
    </source>
</evidence>
<name>A0A0D5YM94_ACIBA</name>
<keyword evidence="1" id="KW-0732">Signal</keyword>
<evidence type="ECO:0000259" key="2">
    <source>
        <dbReference type="Pfam" id="PF19657"/>
    </source>
</evidence>
<dbReference type="Proteomes" id="UP000032746">
    <property type="component" value="Chromosome"/>
</dbReference>
<proteinExistence type="predicted"/>
<evidence type="ECO:0000313" key="7">
    <source>
        <dbReference type="Proteomes" id="UP000268239"/>
    </source>
</evidence>
<feature type="chain" id="PRO_5015035715" evidence="1">
    <location>
        <begin position="22"/>
        <end position="295"/>
    </location>
</feature>
<dbReference type="RefSeq" id="WP_000781588.1">
    <property type="nucleotide sequence ID" value="NZ_AP022077.1"/>
</dbReference>
<feature type="signal peptide" evidence="1">
    <location>
        <begin position="1"/>
        <end position="21"/>
    </location>
</feature>
<dbReference type="AlphaFoldDB" id="A0A0D5YM94"/>
<reference evidence="4 8" key="4">
    <citation type="submission" date="2019-10" db="EMBL/GenBank/DDBJ databases">
        <title>Genetic environment of the oxa23 gene and comparative analysis of carbapenem resistant Acinetobacter baumannii isolates belonging to global clone 1, lineage 2 recovered in a burns hospital outbreak in 2012-2013.</title>
        <authorList>
            <person name="Douraghi M."/>
            <person name="Aris P."/>
            <person name="Kenyon J."/>
            <person name="Hamidian M."/>
        </authorList>
    </citation>
    <scope>NUCLEOTIDE SEQUENCE [LARGE SCALE GENOMIC DNA]</scope>
    <source>
        <strain evidence="4 8">ABS103</strain>
    </source>
</reference>
<feature type="domain" description="DUF6160" evidence="2">
    <location>
        <begin position="1"/>
        <end position="99"/>
    </location>
</feature>
<protein>
    <submittedName>
        <fullName evidence="3 4">FilA</fullName>
    </submittedName>
</protein>
<reference evidence="5 7" key="3">
    <citation type="submission" date="2018-12" db="EMBL/GenBank/DDBJ databases">
        <title>Draft Genome Sequences Human Pathogenic Acinetobacter baumannii Strains.</title>
        <authorList>
            <person name="Madhi M."/>
            <person name="Ronco T."/>
            <person name="Olsen R.H."/>
            <person name="Hassani A."/>
        </authorList>
    </citation>
    <scope>NUCLEOTIDE SEQUENCE [LARGE SCALE GENOMIC DNA]</scope>
    <source>
        <strain evidence="5 7">AB3</strain>
    </source>
</reference>
<dbReference type="Proteomes" id="UP000461234">
    <property type="component" value="Unassembled WGS sequence"/>
</dbReference>
<reference evidence="3 6" key="1">
    <citation type="journal article" date="2015" name="J. Bacteriol.">
        <title>Resources for Genetic and Genomic Analysis of Emerging Pathogen Acinetobacter baumannii.</title>
        <authorList>
            <person name="Gallagher L.A."/>
            <person name="Ramage E."/>
            <person name="Weiss E.J."/>
            <person name="Radey M."/>
            <person name="Hayden H.S."/>
            <person name="Held K.G."/>
            <person name="Huse H.K."/>
            <person name="Zurawski D.V."/>
            <person name="Brittnacher M.J."/>
            <person name="Manoil C."/>
        </authorList>
    </citation>
    <scope>NUCLEOTIDE SEQUENCE [LARGE SCALE GENOMIC DNA]</scope>
    <source>
        <strain evidence="3 6">AB5075-UW</strain>
    </source>
</reference>
<dbReference type="EMBL" id="WIOC01000040">
    <property type="protein sequence ID" value="MQR51423.1"/>
    <property type="molecule type" value="Genomic_DNA"/>
</dbReference>
<gene>
    <name evidence="3" type="ORF">ABUW_3245</name>
    <name evidence="5" type="ORF">EJ062_19920</name>
    <name evidence="4" type="ORF">F2P40_19215</name>
</gene>
<dbReference type="InterPro" id="IPR046158">
    <property type="entry name" value="DUF6160"/>
</dbReference>
<dbReference type="EMBL" id="RXLU01000187">
    <property type="protein sequence ID" value="RTQ65886.1"/>
    <property type="molecule type" value="Genomic_DNA"/>
</dbReference>
<evidence type="ECO:0000313" key="4">
    <source>
        <dbReference type="EMBL" id="MQR51423.1"/>
    </source>
</evidence>